<protein>
    <submittedName>
        <fullName evidence="2">Uncharacterized protein</fullName>
    </submittedName>
</protein>
<evidence type="ECO:0000313" key="3">
    <source>
        <dbReference type="Proteomes" id="UP000735302"/>
    </source>
</evidence>
<evidence type="ECO:0000313" key="2">
    <source>
        <dbReference type="EMBL" id="GFO06185.1"/>
    </source>
</evidence>
<gene>
    <name evidence="2" type="ORF">PoB_003269000</name>
</gene>
<evidence type="ECO:0000256" key="1">
    <source>
        <dbReference type="SAM" id="Phobius"/>
    </source>
</evidence>
<keyword evidence="1" id="KW-0812">Transmembrane</keyword>
<reference evidence="2 3" key="1">
    <citation type="journal article" date="2021" name="Elife">
        <title>Chloroplast acquisition without the gene transfer in kleptoplastic sea slugs, Plakobranchus ocellatus.</title>
        <authorList>
            <person name="Maeda T."/>
            <person name="Takahashi S."/>
            <person name="Yoshida T."/>
            <person name="Shimamura S."/>
            <person name="Takaki Y."/>
            <person name="Nagai Y."/>
            <person name="Toyoda A."/>
            <person name="Suzuki Y."/>
            <person name="Arimoto A."/>
            <person name="Ishii H."/>
            <person name="Satoh N."/>
            <person name="Nishiyama T."/>
            <person name="Hasebe M."/>
            <person name="Maruyama T."/>
            <person name="Minagawa J."/>
            <person name="Obokata J."/>
            <person name="Shigenobu S."/>
        </authorList>
    </citation>
    <scope>NUCLEOTIDE SEQUENCE [LARGE SCALE GENOMIC DNA]</scope>
</reference>
<keyword evidence="1" id="KW-1133">Transmembrane helix</keyword>
<organism evidence="2 3">
    <name type="scientific">Plakobranchus ocellatus</name>
    <dbReference type="NCBI Taxonomy" id="259542"/>
    <lineage>
        <taxon>Eukaryota</taxon>
        <taxon>Metazoa</taxon>
        <taxon>Spiralia</taxon>
        <taxon>Lophotrochozoa</taxon>
        <taxon>Mollusca</taxon>
        <taxon>Gastropoda</taxon>
        <taxon>Heterobranchia</taxon>
        <taxon>Euthyneura</taxon>
        <taxon>Panpulmonata</taxon>
        <taxon>Sacoglossa</taxon>
        <taxon>Placobranchoidea</taxon>
        <taxon>Plakobranchidae</taxon>
        <taxon>Plakobranchus</taxon>
    </lineage>
</organism>
<keyword evidence="3" id="KW-1185">Reference proteome</keyword>
<comment type="caution">
    <text evidence="2">The sequence shown here is derived from an EMBL/GenBank/DDBJ whole genome shotgun (WGS) entry which is preliminary data.</text>
</comment>
<sequence>MVGDLTEWLDVSIGPGKLSLALVLAIVINECFMIPEVVAETSGLTKKQITELVQQAYDRRMKA</sequence>
<dbReference type="EMBL" id="BLXT01003764">
    <property type="protein sequence ID" value="GFO06185.1"/>
    <property type="molecule type" value="Genomic_DNA"/>
</dbReference>
<dbReference type="Proteomes" id="UP000735302">
    <property type="component" value="Unassembled WGS sequence"/>
</dbReference>
<proteinExistence type="predicted"/>
<feature type="transmembrane region" description="Helical" evidence="1">
    <location>
        <begin position="20"/>
        <end position="39"/>
    </location>
</feature>
<feature type="non-terminal residue" evidence="2">
    <location>
        <position position="63"/>
    </location>
</feature>
<accession>A0AAV4AFM2</accession>
<dbReference type="AlphaFoldDB" id="A0AAV4AFM2"/>
<name>A0AAV4AFM2_9GAST</name>
<keyword evidence="1" id="KW-0472">Membrane</keyword>